<gene>
    <name evidence="7 12" type="primary">rplK</name>
    <name evidence="12" type="ORF">COW38_02005</name>
</gene>
<dbReference type="InterPro" id="IPR020785">
    <property type="entry name" value="Ribosomal_uL11_CS"/>
</dbReference>
<dbReference type="Gene3D" id="1.10.10.250">
    <property type="entry name" value="Ribosomal protein L11, C-terminal domain"/>
    <property type="match status" value="1"/>
</dbReference>
<dbReference type="InterPro" id="IPR036769">
    <property type="entry name" value="Ribosomal_uL11_C_sf"/>
</dbReference>
<dbReference type="FunFam" id="1.10.10.250:FF:000001">
    <property type="entry name" value="50S ribosomal protein L11"/>
    <property type="match status" value="1"/>
</dbReference>
<evidence type="ECO:0000259" key="11">
    <source>
        <dbReference type="Pfam" id="PF03946"/>
    </source>
</evidence>
<feature type="domain" description="Large ribosomal subunit protein uL11 N-terminal" evidence="11">
    <location>
        <begin position="11"/>
        <end position="67"/>
    </location>
</feature>
<dbReference type="SMART" id="SM00649">
    <property type="entry name" value="RL11"/>
    <property type="match status" value="1"/>
</dbReference>
<dbReference type="Pfam" id="PF00298">
    <property type="entry name" value="Ribosomal_L11"/>
    <property type="match status" value="1"/>
</dbReference>
<evidence type="ECO:0000313" key="12">
    <source>
        <dbReference type="EMBL" id="PIW07879.1"/>
    </source>
</evidence>
<dbReference type="EMBL" id="PFFO01000087">
    <property type="protein sequence ID" value="PIW07879.1"/>
    <property type="molecule type" value="Genomic_DNA"/>
</dbReference>
<comment type="similarity">
    <text evidence="1 7 8">Belongs to the universal ribosomal protein uL11 family.</text>
</comment>
<dbReference type="PANTHER" id="PTHR11661">
    <property type="entry name" value="60S RIBOSOMAL PROTEIN L12"/>
    <property type="match status" value="1"/>
</dbReference>
<evidence type="ECO:0000259" key="10">
    <source>
        <dbReference type="Pfam" id="PF00298"/>
    </source>
</evidence>
<dbReference type="InterPro" id="IPR006519">
    <property type="entry name" value="Ribosomal_uL11_bac-typ"/>
</dbReference>
<dbReference type="GO" id="GO:0022625">
    <property type="term" value="C:cytosolic large ribosomal subunit"/>
    <property type="evidence" value="ECO:0007669"/>
    <property type="project" value="TreeGrafter"/>
</dbReference>
<sequence>MAKKKIKTIIKVFPMGGAATPAPPIGPALGQHGVNIMEFVTQYNKATADKKGQKIPAEITIYEDRTFTFIIKLPPVSEMIKQELGLKLGSGVPNKDKVGKLTRAQLEKIAIAKLPDLNTTILEAAMRSVAGTARSMGVEVEK</sequence>
<dbReference type="SUPFAM" id="SSF54747">
    <property type="entry name" value="Ribosomal L11/L12e N-terminal domain"/>
    <property type="match status" value="1"/>
</dbReference>
<dbReference type="SUPFAM" id="SSF46906">
    <property type="entry name" value="Ribosomal protein L11, C-terminal domain"/>
    <property type="match status" value="1"/>
</dbReference>
<dbReference type="PROSITE" id="PS00359">
    <property type="entry name" value="RIBOSOMAL_L11"/>
    <property type="match status" value="1"/>
</dbReference>
<dbReference type="HAMAP" id="MF_00736">
    <property type="entry name" value="Ribosomal_uL11"/>
    <property type="match status" value="1"/>
</dbReference>
<dbReference type="GO" id="GO:0006412">
    <property type="term" value="P:translation"/>
    <property type="evidence" value="ECO:0007669"/>
    <property type="project" value="UniProtKB-UniRule"/>
</dbReference>
<dbReference type="NCBIfam" id="TIGR01632">
    <property type="entry name" value="L11_bact"/>
    <property type="match status" value="1"/>
</dbReference>
<dbReference type="Pfam" id="PF03946">
    <property type="entry name" value="Ribosomal_L11_N"/>
    <property type="match status" value="1"/>
</dbReference>
<dbReference type="InterPro" id="IPR020784">
    <property type="entry name" value="Ribosomal_uL11_N"/>
</dbReference>
<dbReference type="PANTHER" id="PTHR11661:SF1">
    <property type="entry name" value="LARGE RIBOSOMAL SUBUNIT PROTEIN UL11M"/>
    <property type="match status" value="1"/>
</dbReference>
<dbReference type="InterPro" id="IPR020783">
    <property type="entry name" value="Ribosomal_uL11_C"/>
</dbReference>
<keyword evidence="2 7" id="KW-0488">Methylation</keyword>
<evidence type="ECO:0000256" key="9">
    <source>
        <dbReference type="RuleBase" id="RU003979"/>
    </source>
</evidence>
<dbReference type="GO" id="GO:0070180">
    <property type="term" value="F:large ribosomal subunit rRNA binding"/>
    <property type="evidence" value="ECO:0007669"/>
    <property type="project" value="UniProtKB-UniRule"/>
</dbReference>
<keyword evidence="3 7" id="KW-0699">rRNA-binding</keyword>
<dbReference type="InterPro" id="IPR036796">
    <property type="entry name" value="Ribosomal_uL11_N_sf"/>
</dbReference>
<dbReference type="AlphaFoldDB" id="A0A2M7FPI6"/>
<evidence type="ECO:0000256" key="8">
    <source>
        <dbReference type="RuleBase" id="RU003978"/>
    </source>
</evidence>
<evidence type="ECO:0000256" key="5">
    <source>
        <dbReference type="ARBA" id="ARBA00022980"/>
    </source>
</evidence>
<organism evidence="12 13">
    <name type="scientific">Candidatus Collierbacteria bacterium CG17_big_fil_post_rev_8_21_14_2_50_45_7</name>
    <dbReference type="NCBI Taxonomy" id="1974536"/>
    <lineage>
        <taxon>Bacteria</taxon>
        <taxon>Candidatus Collieribacteriota</taxon>
    </lineage>
</organism>
<comment type="function">
    <text evidence="7 9">Forms part of the ribosomal stalk which helps the ribosome interact with GTP-bound translation factors.</text>
</comment>
<dbReference type="InterPro" id="IPR000911">
    <property type="entry name" value="Ribosomal_uL11"/>
</dbReference>
<evidence type="ECO:0000256" key="6">
    <source>
        <dbReference type="ARBA" id="ARBA00023274"/>
    </source>
</evidence>
<accession>A0A2M7FPI6</accession>
<comment type="subunit">
    <text evidence="7">Part of the ribosomal stalk of the 50S ribosomal subunit. Interacts with L10 and the large rRNA to form the base of the stalk. L10 forms an elongated spine to which L12 dimers bind in a sequential fashion forming a multimeric L10(L12)X complex.</text>
</comment>
<protein>
    <recommendedName>
        <fullName evidence="7">Large ribosomal subunit protein uL11</fullName>
    </recommendedName>
</protein>
<keyword evidence="6 7" id="KW-0687">Ribonucleoprotein</keyword>
<evidence type="ECO:0000313" key="13">
    <source>
        <dbReference type="Proteomes" id="UP000230556"/>
    </source>
</evidence>
<comment type="PTM">
    <text evidence="7 9">One or more lysine residues are methylated.</text>
</comment>
<comment type="caution">
    <text evidence="12">The sequence shown here is derived from an EMBL/GenBank/DDBJ whole genome shotgun (WGS) entry which is preliminary data.</text>
</comment>
<evidence type="ECO:0000256" key="3">
    <source>
        <dbReference type="ARBA" id="ARBA00022730"/>
    </source>
</evidence>
<dbReference type="GO" id="GO:0003735">
    <property type="term" value="F:structural constituent of ribosome"/>
    <property type="evidence" value="ECO:0007669"/>
    <property type="project" value="InterPro"/>
</dbReference>
<dbReference type="Gene3D" id="3.30.1550.10">
    <property type="entry name" value="Ribosomal protein L11/L12, N-terminal domain"/>
    <property type="match status" value="1"/>
</dbReference>
<feature type="domain" description="Large ribosomal subunit protein uL11 C-terminal" evidence="10">
    <location>
        <begin position="72"/>
        <end position="140"/>
    </location>
</feature>
<proteinExistence type="inferred from homology"/>
<evidence type="ECO:0000256" key="4">
    <source>
        <dbReference type="ARBA" id="ARBA00022884"/>
    </source>
</evidence>
<evidence type="ECO:0000256" key="7">
    <source>
        <dbReference type="HAMAP-Rule" id="MF_00736"/>
    </source>
</evidence>
<evidence type="ECO:0000256" key="2">
    <source>
        <dbReference type="ARBA" id="ARBA00022481"/>
    </source>
</evidence>
<name>A0A2M7FPI6_9BACT</name>
<reference evidence="13" key="1">
    <citation type="submission" date="2017-09" db="EMBL/GenBank/DDBJ databases">
        <title>Depth-based differentiation of microbial function through sediment-hosted aquifers and enrichment of novel symbionts in the deep terrestrial subsurface.</title>
        <authorList>
            <person name="Probst A.J."/>
            <person name="Ladd B."/>
            <person name="Jarett J.K."/>
            <person name="Geller-Mcgrath D.E."/>
            <person name="Sieber C.M.K."/>
            <person name="Emerson J.B."/>
            <person name="Anantharaman K."/>
            <person name="Thomas B.C."/>
            <person name="Malmstrom R."/>
            <person name="Stieglmeier M."/>
            <person name="Klingl A."/>
            <person name="Woyke T."/>
            <person name="Ryan C.M."/>
            <person name="Banfield J.F."/>
        </authorList>
    </citation>
    <scope>NUCLEOTIDE SEQUENCE [LARGE SCALE GENOMIC DNA]</scope>
</reference>
<keyword evidence="5 7" id="KW-0689">Ribosomal protein</keyword>
<evidence type="ECO:0000256" key="1">
    <source>
        <dbReference type="ARBA" id="ARBA00010537"/>
    </source>
</evidence>
<dbReference type="CDD" id="cd00349">
    <property type="entry name" value="Ribosomal_L11"/>
    <property type="match status" value="1"/>
</dbReference>
<dbReference type="Proteomes" id="UP000230556">
    <property type="component" value="Unassembled WGS sequence"/>
</dbReference>
<keyword evidence="4 7" id="KW-0694">RNA-binding</keyword>